<dbReference type="PANTHER" id="PTHR46111:SF1">
    <property type="entry name" value="RIBOSOMAL RNA SMALL SUBUNIT METHYLTRANSFERASE I"/>
    <property type="match status" value="1"/>
</dbReference>
<comment type="catalytic activity">
    <reaction evidence="6">
        <text>cytidine(1402) in 16S rRNA + S-adenosyl-L-methionine = 2'-O-methylcytidine(1402) in 16S rRNA + S-adenosyl-L-homocysteine + H(+)</text>
        <dbReference type="Rhea" id="RHEA:42924"/>
        <dbReference type="Rhea" id="RHEA-COMP:10285"/>
        <dbReference type="Rhea" id="RHEA-COMP:10286"/>
        <dbReference type="ChEBI" id="CHEBI:15378"/>
        <dbReference type="ChEBI" id="CHEBI:57856"/>
        <dbReference type="ChEBI" id="CHEBI:59789"/>
        <dbReference type="ChEBI" id="CHEBI:74495"/>
        <dbReference type="ChEBI" id="CHEBI:82748"/>
        <dbReference type="EC" id="2.1.1.198"/>
    </reaction>
</comment>
<dbReference type="GO" id="GO:0005737">
    <property type="term" value="C:cytoplasm"/>
    <property type="evidence" value="ECO:0007669"/>
    <property type="project" value="UniProtKB-SubCell"/>
</dbReference>
<evidence type="ECO:0000259" key="8">
    <source>
        <dbReference type="Pfam" id="PF23016"/>
    </source>
</evidence>
<evidence type="ECO:0000256" key="3">
    <source>
        <dbReference type="ARBA" id="ARBA00022603"/>
    </source>
</evidence>
<dbReference type="InterPro" id="IPR035996">
    <property type="entry name" value="4pyrrol_Methylase_sf"/>
</dbReference>
<evidence type="ECO:0000256" key="1">
    <source>
        <dbReference type="ARBA" id="ARBA00022490"/>
    </source>
</evidence>
<keyword evidence="1 6" id="KW-0963">Cytoplasm</keyword>
<name>A0A1G8FG36_9RHOO</name>
<dbReference type="NCBIfam" id="TIGR00096">
    <property type="entry name" value="16S rRNA (cytidine(1402)-2'-O)-methyltransferase"/>
    <property type="match status" value="1"/>
</dbReference>
<evidence type="ECO:0000313" key="9">
    <source>
        <dbReference type="EMBL" id="SDH81012.1"/>
    </source>
</evidence>
<feature type="domain" description="RsmI HTH" evidence="8">
    <location>
        <begin position="233"/>
        <end position="278"/>
    </location>
</feature>
<evidence type="ECO:0000256" key="5">
    <source>
        <dbReference type="ARBA" id="ARBA00022691"/>
    </source>
</evidence>
<dbReference type="EC" id="2.1.1.198" evidence="6"/>
<dbReference type="InterPro" id="IPR018063">
    <property type="entry name" value="SAM_MeTrfase_RsmI_CS"/>
</dbReference>
<dbReference type="InterPro" id="IPR014777">
    <property type="entry name" value="4pyrrole_Mease_sub1"/>
</dbReference>
<dbReference type="EMBL" id="FNCY01000009">
    <property type="protein sequence ID" value="SDH81012.1"/>
    <property type="molecule type" value="Genomic_DNA"/>
</dbReference>
<keyword evidence="2 6" id="KW-0698">rRNA processing</keyword>
<dbReference type="OrthoDB" id="9809084at2"/>
<dbReference type="STRING" id="83767.SAMN05660652_02313"/>
<gene>
    <name evidence="6" type="primary">rsmI</name>
    <name evidence="9" type="ORF">SAMN05660652_02313</name>
</gene>
<dbReference type="Proteomes" id="UP000198607">
    <property type="component" value="Unassembled WGS sequence"/>
</dbReference>
<comment type="subcellular location">
    <subcellularLocation>
        <location evidence="6">Cytoplasm</location>
    </subcellularLocation>
</comment>
<dbReference type="InterPro" id="IPR053910">
    <property type="entry name" value="RsmI_HTH"/>
</dbReference>
<keyword evidence="5 6" id="KW-0949">S-adenosyl-L-methionine</keyword>
<dbReference type="FunFam" id="3.40.1010.10:FF:000002">
    <property type="entry name" value="Ribosomal RNA small subunit methyltransferase I"/>
    <property type="match status" value="1"/>
</dbReference>
<feature type="domain" description="Tetrapyrrole methylase" evidence="7">
    <location>
        <begin position="8"/>
        <end position="207"/>
    </location>
</feature>
<dbReference type="PROSITE" id="PS01296">
    <property type="entry name" value="RSMI"/>
    <property type="match status" value="1"/>
</dbReference>
<keyword evidence="4 6" id="KW-0808">Transferase</keyword>
<proteinExistence type="inferred from homology"/>
<evidence type="ECO:0000256" key="6">
    <source>
        <dbReference type="HAMAP-Rule" id="MF_01877"/>
    </source>
</evidence>
<dbReference type="CDD" id="cd11648">
    <property type="entry name" value="RsmI"/>
    <property type="match status" value="1"/>
</dbReference>
<dbReference type="PIRSF" id="PIRSF005917">
    <property type="entry name" value="MTase_YraL"/>
    <property type="match status" value="1"/>
</dbReference>
<comment type="function">
    <text evidence="6">Catalyzes the 2'-O-methylation of the ribose of cytidine 1402 (C1402) in 16S rRNA.</text>
</comment>
<evidence type="ECO:0000259" key="7">
    <source>
        <dbReference type="Pfam" id="PF00590"/>
    </source>
</evidence>
<dbReference type="RefSeq" id="WP_091937784.1">
    <property type="nucleotide sequence ID" value="NZ_FNCY01000009.1"/>
</dbReference>
<dbReference type="Gene3D" id="3.30.950.10">
    <property type="entry name" value="Methyltransferase, Cobalt-precorrin-4 Transmethylase, Domain 2"/>
    <property type="match status" value="1"/>
</dbReference>
<dbReference type="InterPro" id="IPR000878">
    <property type="entry name" value="4pyrrol_Mease"/>
</dbReference>
<dbReference type="Gene3D" id="3.40.1010.10">
    <property type="entry name" value="Cobalt-precorrin-4 Transmethylase, Domain 1"/>
    <property type="match status" value="1"/>
</dbReference>
<dbReference type="FunFam" id="3.30.950.10:FF:000002">
    <property type="entry name" value="Ribosomal RNA small subunit methyltransferase I"/>
    <property type="match status" value="1"/>
</dbReference>
<dbReference type="HAMAP" id="MF_01877">
    <property type="entry name" value="16SrRNA_methyltr_I"/>
    <property type="match status" value="1"/>
</dbReference>
<sequence>MTQEAAALYVVPTPLGNLSDMTQRAIEVLRQVDWVAAEDTRHSAPLLKHFGVSARLLATHEHNEEAAAGQIIARLEAGESVALVSDAGTPAISDPGARLVARVRAAGFRVVPLPGPCAAITALSASGLLSPHFLFYGFLPAKTRQREEALRELADLPCALVFYEAPHRIVEMVASLAAVLGASRTLVVARELTKLFETIHVCPLGEAVDWLNADANRQRGEFVLIVSGAEPDKDAGDGERVLGLLLADGLPVKQAARLAHVITGAPKNALYARALELRAVAEAAEAPDALG</sequence>
<evidence type="ECO:0000256" key="4">
    <source>
        <dbReference type="ARBA" id="ARBA00022679"/>
    </source>
</evidence>
<dbReference type="GO" id="GO:0070677">
    <property type="term" value="F:rRNA (cytosine-2'-O-)-methyltransferase activity"/>
    <property type="evidence" value="ECO:0007669"/>
    <property type="project" value="UniProtKB-UniRule"/>
</dbReference>
<dbReference type="AlphaFoldDB" id="A0A1G8FG36"/>
<protein>
    <recommendedName>
        <fullName evidence="6">Ribosomal RNA small subunit methyltransferase I</fullName>
        <ecNumber evidence="6">2.1.1.198</ecNumber>
    </recommendedName>
    <alternativeName>
        <fullName evidence="6">16S rRNA 2'-O-ribose C1402 methyltransferase</fullName>
    </alternativeName>
    <alternativeName>
        <fullName evidence="6">rRNA (cytidine-2'-O-)-methyltransferase RsmI</fullName>
    </alternativeName>
</protein>
<dbReference type="InterPro" id="IPR008189">
    <property type="entry name" value="rRNA_ssu_MeTfrase_I"/>
</dbReference>
<dbReference type="Pfam" id="PF00590">
    <property type="entry name" value="TP_methylase"/>
    <property type="match status" value="1"/>
</dbReference>
<reference evidence="9 10" key="1">
    <citation type="submission" date="2016-10" db="EMBL/GenBank/DDBJ databases">
        <authorList>
            <person name="de Groot N.N."/>
        </authorList>
    </citation>
    <scope>NUCLEOTIDE SEQUENCE [LARGE SCALE GENOMIC DNA]</scope>
    <source>
        <strain evidence="9 10">DSM 5885</strain>
    </source>
</reference>
<keyword evidence="3 6" id="KW-0489">Methyltransferase</keyword>
<organism evidence="9 10">
    <name type="scientific">Propionivibrio dicarboxylicus</name>
    <dbReference type="NCBI Taxonomy" id="83767"/>
    <lineage>
        <taxon>Bacteria</taxon>
        <taxon>Pseudomonadati</taxon>
        <taxon>Pseudomonadota</taxon>
        <taxon>Betaproteobacteria</taxon>
        <taxon>Rhodocyclales</taxon>
        <taxon>Rhodocyclaceae</taxon>
        <taxon>Propionivibrio</taxon>
    </lineage>
</organism>
<evidence type="ECO:0000256" key="2">
    <source>
        <dbReference type="ARBA" id="ARBA00022552"/>
    </source>
</evidence>
<evidence type="ECO:0000313" key="10">
    <source>
        <dbReference type="Proteomes" id="UP000198607"/>
    </source>
</evidence>
<keyword evidence="10" id="KW-1185">Reference proteome</keyword>
<dbReference type="SUPFAM" id="SSF53790">
    <property type="entry name" value="Tetrapyrrole methylase"/>
    <property type="match status" value="1"/>
</dbReference>
<dbReference type="InterPro" id="IPR014776">
    <property type="entry name" value="4pyrrole_Mease_sub2"/>
</dbReference>
<dbReference type="Pfam" id="PF23016">
    <property type="entry name" value="RsmI_C"/>
    <property type="match status" value="1"/>
</dbReference>
<dbReference type="PANTHER" id="PTHR46111">
    <property type="entry name" value="RIBOSOMAL RNA SMALL SUBUNIT METHYLTRANSFERASE I"/>
    <property type="match status" value="1"/>
</dbReference>
<accession>A0A1G8FG36</accession>
<comment type="similarity">
    <text evidence="6">Belongs to the methyltransferase superfamily. RsmI family.</text>
</comment>